<name>A0A6A3CIC0_HIBSY</name>
<feature type="region of interest" description="Disordered" evidence="6">
    <location>
        <begin position="53"/>
        <end position="84"/>
    </location>
</feature>
<protein>
    <submittedName>
        <fullName evidence="8">40S ribosomal protein S19-3-like</fullName>
    </submittedName>
</protein>
<evidence type="ECO:0000256" key="6">
    <source>
        <dbReference type="SAM" id="MobiDB-lite"/>
    </source>
</evidence>
<dbReference type="EMBL" id="VEPZ02000316">
    <property type="protein sequence ID" value="KAE8727181.1"/>
    <property type="molecule type" value="Genomic_DNA"/>
</dbReference>
<evidence type="ECO:0000313" key="9">
    <source>
        <dbReference type="Proteomes" id="UP000436088"/>
    </source>
</evidence>
<sequence>MEVSKHSKQGTPVKDPVGSGSSRSKTPKILPGIQYPLPRNLQNLGFDRRFSVSSSWDGTQGSSESHGTIGGRRWKKQVKPTSRKPFKLRTEKRGRVKEEEFMKKIQEMTVEEEKLRIPIKDLNSDRGHVFDRVVFVTFADITNIIAGVAVRKKFQVSSSTKLKPVVTAQLLHWRRNWMRYTLLPVKLRAQLAAIDVIPLPTVIFPNIDFGRRRYREIAAAIAIVLIKPHVKEIIRPVCPILCSDILASERSEFDHKVAEKMSLIRQYKMERARQDKMAEEEEIKRLRKELVPKAQLLLFFDRPFLPIR</sequence>
<evidence type="ECO:0000256" key="4">
    <source>
        <dbReference type="ARBA" id="ARBA00022701"/>
    </source>
</evidence>
<feature type="compositionally biased region" description="Basic residues" evidence="6">
    <location>
        <begin position="72"/>
        <end position="84"/>
    </location>
</feature>
<dbReference type="AlphaFoldDB" id="A0A6A3CIC0"/>
<keyword evidence="9" id="KW-1185">Reference proteome</keyword>
<comment type="caution">
    <text evidence="8">The sequence shown here is derived from an EMBL/GenBank/DDBJ whole genome shotgun (WGS) entry which is preliminary data.</text>
</comment>
<dbReference type="PANTHER" id="PTHR14326">
    <property type="entry name" value="TARGETING PROTEIN FOR XKLP2"/>
    <property type="match status" value="1"/>
</dbReference>
<gene>
    <name evidence="8" type="ORF">F3Y22_tig00005856pilonHSYRG00087</name>
</gene>
<dbReference type="InterPro" id="IPR009675">
    <property type="entry name" value="TPX2_fam"/>
</dbReference>
<evidence type="ECO:0000256" key="1">
    <source>
        <dbReference type="ARBA" id="ARBA00004245"/>
    </source>
</evidence>
<evidence type="ECO:0000256" key="3">
    <source>
        <dbReference type="ARBA" id="ARBA00022490"/>
    </source>
</evidence>
<dbReference type="Pfam" id="PF06886">
    <property type="entry name" value="TPX2"/>
    <property type="match status" value="1"/>
</dbReference>
<dbReference type="GO" id="GO:0005840">
    <property type="term" value="C:ribosome"/>
    <property type="evidence" value="ECO:0007669"/>
    <property type="project" value="UniProtKB-KW"/>
</dbReference>
<evidence type="ECO:0000313" key="8">
    <source>
        <dbReference type="EMBL" id="KAE8727181.1"/>
    </source>
</evidence>
<comment type="similarity">
    <text evidence="2">Belongs to the TPX2 family.</text>
</comment>
<dbReference type="PANTHER" id="PTHR14326:SF58">
    <property type="entry name" value="TPX2 (TARGETING PROTEIN FOR XKLP2) PROTEIN FAMILY"/>
    <property type="match status" value="1"/>
</dbReference>
<evidence type="ECO:0000256" key="5">
    <source>
        <dbReference type="ARBA" id="ARBA00023212"/>
    </source>
</evidence>
<keyword evidence="5" id="KW-0206">Cytoskeleton</keyword>
<keyword evidence="3" id="KW-0963">Cytoplasm</keyword>
<evidence type="ECO:0000256" key="2">
    <source>
        <dbReference type="ARBA" id="ARBA00005885"/>
    </source>
</evidence>
<comment type="subcellular location">
    <subcellularLocation>
        <location evidence="1">Cytoplasm</location>
        <location evidence="1">Cytoskeleton</location>
    </subcellularLocation>
</comment>
<dbReference type="InterPro" id="IPR027329">
    <property type="entry name" value="TPX2_C"/>
</dbReference>
<dbReference type="GO" id="GO:0030295">
    <property type="term" value="F:protein kinase activator activity"/>
    <property type="evidence" value="ECO:0007669"/>
    <property type="project" value="TreeGrafter"/>
</dbReference>
<feature type="compositionally biased region" description="Polar residues" evidence="6">
    <location>
        <begin position="53"/>
        <end position="66"/>
    </location>
</feature>
<keyword evidence="4" id="KW-0493">Microtubule</keyword>
<dbReference type="GO" id="GO:0008017">
    <property type="term" value="F:microtubule binding"/>
    <property type="evidence" value="ECO:0007669"/>
    <property type="project" value="TreeGrafter"/>
</dbReference>
<dbReference type="GO" id="GO:0060236">
    <property type="term" value="P:regulation of mitotic spindle organization"/>
    <property type="evidence" value="ECO:0007669"/>
    <property type="project" value="InterPro"/>
</dbReference>
<dbReference type="Proteomes" id="UP000436088">
    <property type="component" value="Unassembled WGS sequence"/>
</dbReference>
<organism evidence="8 9">
    <name type="scientific">Hibiscus syriacus</name>
    <name type="common">Rose of Sharon</name>
    <dbReference type="NCBI Taxonomy" id="106335"/>
    <lineage>
        <taxon>Eukaryota</taxon>
        <taxon>Viridiplantae</taxon>
        <taxon>Streptophyta</taxon>
        <taxon>Embryophyta</taxon>
        <taxon>Tracheophyta</taxon>
        <taxon>Spermatophyta</taxon>
        <taxon>Magnoliopsida</taxon>
        <taxon>eudicotyledons</taxon>
        <taxon>Gunneridae</taxon>
        <taxon>Pentapetalae</taxon>
        <taxon>rosids</taxon>
        <taxon>malvids</taxon>
        <taxon>Malvales</taxon>
        <taxon>Malvaceae</taxon>
        <taxon>Malvoideae</taxon>
        <taxon>Hibiscus</taxon>
    </lineage>
</organism>
<feature type="region of interest" description="Disordered" evidence="6">
    <location>
        <begin position="1"/>
        <end position="36"/>
    </location>
</feature>
<reference evidence="8" key="1">
    <citation type="submission" date="2019-09" db="EMBL/GenBank/DDBJ databases">
        <title>Draft genome information of white flower Hibiscus syriacus.</title>
        <authorList>
            <person name="Kim Y.-M."/>
        </authorList>
    </citation>
    <scope>NUCLEOTIDE SEQUENCE [LARGE SCALE GENOMIC DNA]</scope>
    <source>
        <tissue evidence="8">Leaf</tissue>
    </source>
</reference>
<dbReference type="GO" id="GO:0005880">
    <property type="term" value="C:nuclear microtubule"/>
    <property type="evidence" value="ECO:0007669"/>
    <property type="project" value="TreeGrafter"/>
</dbReference>
<evidence type="ECO:0000259" key="7">
    <source>
        <dbReference type="Pfam" id="PF06886"/>
    </source>
</evidence>
<proteinExistence type="inferred from homology"/>
<dbReference type="GO" id="GO:0005819">
    <property type="term" value="C:spindle"/>
    <property type="evidence" value="ECO:0007669"/>
    <property type="project" value="InterPro"/>
</dbReference>
<feature type="domain" description="TPX2 C-terminal" evidence="7">
    <location>
        <begin position="247"/>
        <end position="306"/>
    </location>
</feature>
<accession>A0A6A3CIC0</accession>
<dbReference type="GO" id="GO:0090307">
    <property type="term" value="P:mitotic spindle assembly"/>
    <property type="evidence" value="ECO:0007669"/>
    <property type="project" value="TreeGrafter"/>
</dbReference>